<protein>
    <recommendedName>
        <fullName evidence="1">MIP18 family-like domain-containing protein</fullName>
    </recommendedName>
</protein>
<dbReference type="EMBL" id="DF820465">
    <property type="protein sequence ID" value="GAK56667.1"/>
    <property type="molecule type" value="Genomic_DNA"/>
</dbReference>
<proteinExistence type="predicted"/>
<reference evidence="2" key="1">
    <citation type="journal article" date="2015" name="PeerJ">
        <title>First genomic representation of candidate bacterial phylum KSB3 points to enhanced environmental sensing as a trigger of wastewater bulking.</title>
        <authorList>
            <person name="Sekiguchi Y."/>
            <person name="Ohashi A."/>
            <person name="Parks D.H."/>
            <person name="Yamauchi T."/>
            <person name="Tyson G.W."/>
            <person name="Hugenholtz P."/>
        </authorList>
    </citation>
    <scope>NUCLEOTIDE SEQUENCE [LARGE SCALE GENOMIC DNA]</scope>
</reference>
<accession>A0A081BWG2</accession>
<gene>
    <name evidence="2" type="ORF">U27_03630</name>
</gene>
<dbReference type="PANTHER" id="PTHR42831:SF1">
    <property type="entry name" value="FE-S PROTEIN MATURATION AUXILIARY FACTOR YITW"/>
    <property type="match status" value="1"/>
</dbReference>
<dbReference type="Gene3D" id="3.30.300.130">
    <property type="entry name" value="Fe-S cluster assembly (FSCA)"/>
    <property type="match status" value="1"/>
</dbReference>
<dbReference type="HOGENOM" id="CLU_091588_3_0_0"/>
<organism evidence="2">
    <name type="scientific">Vecturithrix granuli</name>
    <dbReference type="NCBI Taxonomy" id="1499967"/>
    <lineage>
        <taxon>Bacteria</taxon>
        <taxon>Candidatus Moduliflexota</taxon>
        <taxon>Candidatus Vecturitrichia</taxon>
        <taxon>Candidatus Vecturitrichales</taxon>
        <taxon>Candidatus Vecturitrichaceae</taxon>
        <taxon>Candidatus Vecturithrix</taxon>
    </lineage>
</organism>
<name>A0A081BWG2_VECG1</name>
<dbReference type="InterPro" id="IPR034904">
    <property type="entry name" value="FSCA_dom_sf"/>
</dbReference>
<dbReference type="SUPFAM" id="SSF117916">
    <property type="entry name" value="Fe-S cluster assembly (FSCA) domain-like"/>
    <property type="match status" value="1"/>
</dbReference>
<keyword evidence="3" id="KW-1185">Reference proteome</keyword>
<dbReference type="Proteomes" id="UP000030661">
    <property type="component" value="Unassembled WGS sequence"/>
</dbReference>
<dbReference type="STRING" id="1499967.U27_03630"/>
<dbReference type="InterPro" id="IPR052339">
    <property type="entry name" value="Fe-S_Maturation_MIP18"/>
</dbReference>
<sequence>MVTKDQVMQALNEVIDPEIGVSLVEMNLIKDVTLEGDMVKVKMTLTTPGCPLANMLVGEVKSKVESLAGVKEAEVELVF</sequence>
<evidence type="ECO:0000259" key="1">
    <source>
        <dbReference type="Pfam" id="PF01883"/>
    </source>
</evidence>
<dbReference type="InterPro" id="IPR002744">
    <property type="entry name" value="MIP18-like"/>
</dbReference>
<feature type="domain" description="MIP18 family-like" evidence="1">
    <location>
        <begin position="4"/>
        <end position="75"/>
    </location>
</feature>
<dbReference type="eggNOG" id="COG2151">
    <property type="taxonomic scope" value="Bacteria"/>
</dbReference>
<evidence type="ECO:0000313" key="2">
    <source>
        <dbReference type="EMBL" id="GAK56667.1"/>
    </source>
</evidence>
<dbReference type="Pfam" id="PF01883">
    <property type="entry name" value="FeS_assembly_P"/>
    <property type="match status" value="1"/>
</dbReference>
<dbReference type="PANTHER" id="PTHR42831">
    <property type="entry name" value="FE-S PROTEIN MATURATION AUXILIARY FACTOR YITW"/>
    <property type="match status" value="1"/>
</dbReference>
<dbReference type="AlphaFoldDB" id="A0A081BWG2"/>
<evidence type="ECO:0000313" key="3">
    <source>
        <dbReference type="Proteomes" id="UP000030661"/>
    </source>
</evidence>